<dbReference type="Gene3D" id="2.120.10.10">
    <property type="match status" value="1"/>
</dbReference>
<name>A0A2M7XCA0_9BACT</name>
<dbReference type="Proteomes" id="UP000229385">
    <property type="component" value="Unassembled WGS sequence"/>
</dbReference>
<accession>A0A2M7XCA0</accession>
<evidence type="ECO:0000256" key="1">
    <source>
        <dbReference type="SAM" id="SignalP"/>
    </source>
</evidence>
<evidence type="ECO:0000313" key="3">
    <source>
        <dbReference type="Proteomes" id="UP000229385"/>
    </source>
</evidence>
<evidence type="ECO:0000313" key="2">
    <source>
        <dbReference type="EMBL" id="PJA45521.1"/>
    </source>
</evidence>
<dbReference type="SUPFAM" id="SSF75005">
    <property type="entry name" value="Arabinanase/levansucrase/invertase"/>
    <property type="match status" value="1"/>
</dbReference>
<proteinExistence type="predicted"/>
<dbReference type="PROSITE" id="PS51257">
    <property type="entry name" value="PROKAR_LIPOPROTEIN"/>
    <property type="match status" value="1"/>
</dbReference>
<evidence type="ECO:0008006" key="4">
    <source>
        <dbReference type="Google" id="ProtNLM"/>
    </source>
</evidence>
<dbReference type="InterPro" id="IPR023296">
    <property type="entry name" value="Glyco_hydro_beta-prop_sf"/>
</dbReference>
<feature type="chain" id="PRO_5014850743" description="SbsA Ig-like domain-containing protein" evidence="1">
    <location>
        <begin position="24"/>
        <end position="322"/>
    </location>
</feature>
<feature type="signal peptide" evidence="1">
    <location>
        <begin position="1"/>
        <end position="23"/>
    </location>
</feature>
<sequence length="322" mass="35549">MNKSIIPLSLSLLMLLGAGCVSVEIEPETEPSSGMILELNPIDEVTQEDANTSTAPVFAPDAMVLENASNPGVKLDENLNVLLLFENHAEGFERTSSIATAEPSSDWLEFTVTVEQAIVTNFRALELPDGTYRAYMAGMETGADTTKGTGPSEISKGFISMSSEDGITFTQDEGYRYLLQPEDKESIGVWETFVDESGGVVLLYIGDKMGENSVRRAYSEDGGWSFEFDRDNVLESIDDYAPGTYVDEKILSLGDGRWRLIAMRQGIVYTFLSEDDGYSFELEGEVLAPNDFPDYNLATLNDPQLIMLPDGRQRIYVTGIEW</sequence>
<comment type="caution">
    <text evidence="2">The sequence shown here is derived from an EMBL/GenBank/DDBJ whole genome shotgun (WGS) entry which is preliminary data.</text>
</comment>
<dbReference type="AlphaFoldDB" id="A0A2M7XCA0"/>
<keyword evidence="1" id="KW-0732">Signal</keyword>
<protein>
    <recommendedName>
        <fullName evidence="4">SbsA Ig-like domain-containing protein</fullName>
    </recommendedName>
</protein>
<organism evidence="2 3">
    <name type="scientific">Candidatus Uhrbacteria bacterium CG_4_9_14_3_um_filter_50_9</name>
    <dbReference type="NCBI Taxonomy" id="1975035"/>
    <lineage>
        <taxon>Bacteria</taxon>
        <taxon>Candidatus Uhriibacteriota</taxon>
    </lineage>
</organism>
<gene>
    <name evidence="2" type="ORF">CO174_02865</name>
</gene>
<feature type="non-terminal residue" evidence="2">
    <location>
        <position position="322"/>
    </location>
</feature>
<dbReference type="EMBL" id="PFWU01000032">
    <property type="protein sequence ID" value="PJA45521.1"/>
    <property type="molecule type" value="Genomic_DNA"/>
</dbReference>
<reference evidence="3" key="1">
    <citation type="submission" date="2017-09" db="EMBL/GenBank/DDBJ databases">
        <title>Depth-based differentiation of microbial function through sediment-hosted aquifers and enrichment of novel symbionts in the deep terrestrial subsurface.</title>
        <authorList>
            <person name="Probst A.J."/>
            <person name="Ladd B."/>
            <person name="Jarett J.K."/>
            <person name="Geller-Mcgrath D.E."/>
            <person name="Sieber C.M.K."/>
            <person name="Emerson J.B."/>
            <person name="Anantharaman K."/>
            <person name="Thomas B.C."/>
            <person name="Malmstrom R."/>
            <person name="Stieglmeier M."/>
            <person name="Klingl A."/>
            <person name="Woyke T."/>
            <person name="Ryan C.M."/>
            <person name="Banfield J.F."/>
        </authorList>
    </citation>
    <scope>NUCLEOTIDE SEQUENCE [LARGE SCALE GENOMIC DNA]</scope>
</reference>